<dbReference type="InterPro" id="IPR051433">
    <property type="entry name" value="CIBP"/>
</dbReference>
<dbReference type="AlphaFoldDB" id="A0A132A8Q9"/>
<dbReference type="InterPro" id="IPR018247">
    <property type="entry name" value="EF_Hand_1_Ca_BS"/>
</dbReference>
<evidence type="ECO:0000256" key="2">
    <source>
        <dbReference type="ARBA" id="ARBA00022737"/>
    </source>
</evidence>
<keyword evidence="1" id="KW-0479">Metal-binding</keyword>
<accession>A0A132A8Q9</accession>
<evidence type="ECO:0000256" key="1">
    <source>
        <dbReference type="ARBA" id="ARBA00022723"/>
    </source>
</evidence>
<dbReference type="PANTHER" id="PTHR45791">
    <property type="entry name" value="CALCIUM AND INTEGRIN BINDING FAMILY MEMBER 2"/>
    <property type="match status" value="1"/>
</dbReference>
<comment type="caution">
    <text evidence="5">The sequence shown here is derived from an EMBL/GenBank/DDBJ whole genome shotgun (WGS) entry which is preliminary data.</text>
</comment>
<evidence type="ECO:0000256" key="3">
    <source>
        <dbReference type="ARBA" id="ARBA00022837"/>
    </source>
</evidence>
<dbReference type="PROSITE" id="PS00018">
    <property type="entry name" value="EF_HAND_1"/>
    <property type="match status" value="2"/>
</dbReference>
<protein>
    <submittedName>
        <fullName evidence="5">EF-hand domain containing protein 2</fullName>
    </submittedName>
</protein>
<dbReference type="InterPro" id="IPR002048">
    <property type="entry name" value="EF_hand_dom"/>
</dbReference>
<dbReference type="PANTHER" id="PTHR45791:SF6">
    <property type="entry name" value="CALCIUM AND INTEGRIN BINDING FAMILY MEMBER 2"/>
    <property type="match status" value="1"/>
</dbReference>
<name>A0A132A8Q9_SARSC</name>
<dbReference type="PROSITE" id="PS50222">
    <property type="entry name" value="EF_HAND_2"/>
    <property type="match status" value="1"/>
</dbReference>
<keyword evidence="4" id="KW-0460">Magnesium</keyword>
<organism evidence="5 6">
    <name type="scientific">Sarcoptes scabiei</name>
    <name type="common">Itch mite</name>
    <name type="synonym">Acarus scabiei</name>
    <dbReference type="NCBI Taxonomy" id="52283"/>
    <lineage>
        <taxon>Eukaryota</taxon>
        <taxon>Metazoa</taxon>
        <taxon>Ecdysozoa</taxon>
        <taxon>Arthropoda</taxon>
        <taxon>Chelicerata</taxon>
        <taxon>Arachnida</taxon>
        <taxon>Acari</taxon>
        <taxon>Acariformes</taxon>
        <taxon>Sarcoptiformes</taxon>
        <taxon>Astigmata</taxon>
        <taxon>Psoroptidia</taxon>
        <taxon>Sarcoptoidea</taxon>
        <taxon>Sarcoptidae</taxon>
        <taxon>Sarcoptinae</taxon>
        <taxon>Sarcoptes</taxon>
    </lineage>
</organism>
<sequence>MGNKVAVFTDQQLDNYQDCTYFTRQEILTVYKRFRELDPKIVPSVMTKDEPHTITIPMEKIIKMTELKENPFKVRICKVFSHDGTGNMTFNDFIDMLSVLSENASRDNKLYYAFKIYDFNEDQLINADDIEQVIQTLTRNELTQEEVAIVRDKVLEEADIDDDKCISFSEFRHVISRAPEFLNTFHMRI</sequence>
<dbReference type="EMBL" id="JXLN01011489">
    <property type="protein sequence ID" value="KPM07328.1"/>
    <property type="molecule type" value="Genomic_DNA"/>
</dbReference>
<dbReference type="GO" id="GO:0000287">
    <property type="term" value="F:magnesium ion binding"/>
    <property type="evidence" value="ECO:0007669"/>
    <property type="project" value="TreeGrafter"/>
</dbReference>
<reference evidence="5 6" key="1">
    <citation type="journal article" date="2015" name="Parasit. Vectors">
        <title>Draft genome of the scabies mite.</title>
        <authorList>
            <person name="Rider S.D.Jr."/>
            <person name="Morgan M.S."/>
            <person name="Arlian L.G."/>
        </authorList>
    </citation>
    <scope>NUCLEOTIDE SEQUENCE [LARGE SCALE GENOMIC DNA]</scope>
    <source>
        <strain evidence="5">Arlian Lab</strain>
    </source>
</reference>
<keyword evidence="2" id="KW-0677">Repeat</keyword>
<gene>
    <name evidence="5" type="ORF">QR98_0058190</name>
</gene>
<dbReference type="FunFam" id="1.10.238.10:FF:000079">
    <property type="entry name" value="Calcium and integrin-binding family member 2"/>
    <property type="match status" value="1"/>
</dbReference>
<dbReference type="GO" id="GO:0055074">
    <property type="term" value="P:calcium ion homeostasis"/>
    <property type="evidence" value="ECO:0007669"/>
    <property type="project" value="TreeGrafter"/>
</dbReference>
<dbReference type="Proteomes" id="UP000616769">
    <property type="component" value="Unassembled WGS sequence"/>
</dbReference>
<keyword evidence="3" id="KW-0106">Calcium</keyword>
<dbReference type="CDD" id="cd00051">
    <property type="entry name" value="EFh"/>
    <property type="match status" value="1"/>
</dbReference>
<dbReference type="VEuPathDB" id="VectorBase:SSCA002221"/>
<evidence type="ECO:0000313" key="6">
    <source>
        <dbReference type="Proteomes" id="UP000616769"/>
    </source>
</evidence>
<dbReference type="Gene3D" id="1.10.238.10">
    <property type="entry name" value="EF-hand"/>
    <property type="match status" value="2"/>
</dbReference>
<dbReference type="Pfam" id="PF13499">
    <property type="entry name" value="EF-hand_7"/>
    <property type="match status" value="1"/>
</dbReference>
<evidence type="ECO:0000313" key="5">
    <source>
        <dbReference type="EMBL" id="KPM07328.1"/>
    </source>
</evidence>
<evidence type="ECO:0000256" key="4">
    <source>
        <dbReference type="ARBA" id="ARBA00022842"/>
    </source>
</evidence>
<dbReference type="SUPFAM" id="SSF47473">
    <property type="entry name" value="EF-hand"/>
    <property type="match status" value="1"/>
</dbReference>
<proteinExistence type="predicted"/>
<dbReference type="OrthoDB" id="114727at2759"/>
<dbReference type="GO" id="GO:0005509">
    <property type="term" value="F:calcium ion binding"/>
    <property type="evidence" value="ECO:0007669"/>
    <property type="project" value="InterPro"/>
</dbReference>
<dbReference type="InterPro" id="IPR011992">
    <property type="entry name" value="EF-hand-dom_pair"/>
</dbReference>